<dbReference type="InterPro" id="IPR040676">
    <property type="entry name" value="DUF5641"/>
</dbReference>
<dbReference type="Pfam" id="PF18701">
    <property type="entry name" value="DUF5641"/>
    <property type="match status" value="1"/>
</dbReference>
<name>A0ABQ9GED3_9NEOP</name>
<accession>A0ABQ9GED3</accession>
<reference evidence="3 4" key="1">
    <citation type="submission" date="2023-02" db="EMBL/GenBank/DDBJ databases">
        <title>LHISI_Scaffold_Assembly.</title>
        <authorList>
            <person name="Stuart O.P."/>
            <person name="Cleave R."/>
            <person name="Magrath M.J.L."/>
            <person name="Mikheyev A.S."/>
        </authorList>
    </citation>
    <scope>NUCLEOTIDE SEQUENCE [LARGE SCALE GENOMIC DNA]</scope>
    <source>
        <strain evidence="3">Daus_M_001</strain>
        <tissue evidence="3">Leg muscle</tissue>
    </source>
</reference>
<evidence type="ECO:0000256" key="1">
    <source>
        <dbReference type="SAM" id="MobiDB-lite"/>
    </source>
</evidence>
<evidence type="ECO:0000313" key="3">
    <source>
        <dbReference type="EMBL" id="KAJ8870760.1"/>
    </source>
</evidence>
<protein>
    <recommendedName>
        <fullName evidence="2">DUF5641 domain-containing protein</fullName>
    </recommendedName>
</protein>
<gene>
    <name evidence="3" type="ORF">PR048_027059</name>
</gene>
<evidence type="ECO:0000313" key="4">
    <source>
        <dbReference type="Proteomes" id="UP001159363"/>
    </source>
</evidence>
<dbReference type="PANTHER" id="PTHR47331">
    <property type="entry name" value="PHD-TYPE DOMAIN-CONTAINING PROTEIN"/>
    <property type="match status" value="1"/>
</dbReference>
<proteinExistence type="predicted"/>
<feature type="domain" description="DUF5641" evidence="2">
    <location>
        <begin position="950"/>
        <end position="1001"/>
    </location>
</feature>
<dbReference type="InterPro" id="IPR043502">
    <property type="entry name" value="DNA/RNA_pol_sf"/>
</dbReference>
<feature type="compositionally biased region" description="Low complexity" evidence="1">
    <location>
        <begin position="253"/>
        <end position="263"/>
    </location>
</feature>
<feature type="region of interest" description="Disordered" evidence="1">
    <location>
        <begin position="253"/>
        <end position="277"/>
    </location>
</feature>
<keyword evidence="4" id="KW-1185">Reference proteome</keyword>
<dbReference type="Pfam" id="PF05380">
    <property type="entry name" value="Peptidase_A17"/>
    <property type="match status" value="1"/>
</dbReference>
<dbReference type="EMBL" id="JARBHB010000012">
    <property type="protein sequence ID" value="KAJ8870760.1"/>
    <property type="molecule type" value="Genomic_DNA"/>
</dbReference>
<organism evidence="3 4">
    <name type="scientific">Dryococelus australis</name>
    <dbReference type="NCBI Taxonomy" id="614101"/>
    <lineage>
        <taxon>Eukaryota</taxon>
        <taxon>Metazoa</taxon>
        <taxon>Ecdysozoa</taxon>
        <taxon>Arthropoda</taxon>
        <taxon>Hexapoda</taxon>
        <taxon>Insecta</taxon>
        <taxon>Pterygota</taxon>
        <taxon>Neoptera</taxon>
        <taxon>Polyneoptera</taxon>
        <taxon>Phasmatodea</taxon>
        <taxon>Verophasmatodea</taxon>
        <taxon>Anareolatae</taxon>
        <taxon>Phasmatidae</taxon>
        <taxon>Eurycanthinae</taxon>
        <taxon>Dryococelus</taxon>
    </lineage>
</organism>
<dbReference type="SUPFAM" id="SSF56672">
    <property type="entry name" value="DNA/RNA polymerases"/>
    <property type="match status" value="1"/>
</dbReference>
<dbReference type="InterPro" id="IPR008042">
    <property type="entry name" value="Retrotrans_Pao"/>
</dbReference>
<dbReference type="Proteomes" id="UP001159363">
    <property type="component" value="Chromosome 11"/>
</dbReference>
<sequence>MRHSTRVVLELGAYRAPRLQFSWWPLGAVRHQYKMAAGVTGHVAFTLYITMAAKAATLERRMEHVENRLQWAAELAKKVSTDATKRQLFSATCRDLALIRSGFENDHLAYKLTSKDKMHFDAAMRSERLDRVDDLFYEITAICDSLKSRKESAKPAHSSCSATSSPRHPAIELPNFSMTNVNVKCAVCSDDHEVYRCPQFLKASPQERQKLAKFIQLCFSCLRGFHQSRACRPNRNCRNCSSRHHTLLHFAEASSTDSSEESTVPGSHALISQGPDTHPINSTPVYCPGGDSKWPVDLLIGADLFPYVLKGGTVRQRSASGGRHSLWMGSHGEDEAVQQLWEIEEVAVPARPTSDDLRCEHVFSATCRRNETSRYSMDVPFKDSQPHFRETRVQALRRFHDLEHKLNRDPSLRTSYASFMMDYLVQDHTSLIATSQLKISAFYIPQHGVLEPDSSTTKFHSVAFTADIRQIYLQTQVHEEFRDYQYILWRPSDQDPVGDYRLNTVTYGVSPSPFLAIRTLHQMAADKREHFPHEELPGVAFIAISRLVPVNLQNVDLQMHWFSDSSKCGYTAVVYLRITLPDGPVSVHLIIDKSKVAPTKQVSLPRLELCGALLLARTMHKIQDNLSPCGHIFQTFAWTDSITVLHWINGSPQGWKIFVANQVSQIQDLIPSKHWNHVPSVDNPAECASRGIFPTEVTAHPLWWTSPPWLRELPEHWYQPYPARSHTDEALVEQRGTAGKAAIHGPTIQVVSLCGFVRVGGCLHLSDFPYNQRHPILLPKHHRLTELLVDHLHAHLLHCGSTILQSVLQQEFWIMGACNLIRHRLKQCVPCFKVCPTRSESPIGYLQADRVRQSKPFFKADLDYAGPFKITLSRPSATRFGGLWEAGVKSAKSLRIKCVGLQTLAYEELYTVMTQVEATLNSRPLCALSTDPNSLTALTPSHFLVSGPPENLTIGTLVLIKDDNLPPLCWKLGRILKTFPGPDSIVKVAEVKTHQGVLKHPEPHFMKMQAWLHYCIHLDETGSIPHGTTPVFSHVGSWRTGFLGDVPSPIPLPSTAAPYPPRHTLAAVKTFPLQQINTSTYCTWRSCLVDHETREYVCKLACYACCHSYDVERSSPISAWLFTCTARGSQSDTRLAPRAWRSRPATDYTHVKYHLEIPPGGVWDRNVGTWATSMVDDLDHSAIGPGRKAVVVSEGVETRNEDIFEERYVAPGVEFTGLSFRLVVEDIGEGTIRKHTKTSICVPIGRTLPATHAHSNLPPLASIPQVQSRSDSMMPITLHPFRTKPSRSIGKHFRKVTFMTMSGRGVRTGDTFLLTLVGSDGEGCWGGWDHVVGHALRARGAGKGWEVGVGVGGRQGPPDRNTTKQFTPSYLSAKKLTIAGNPGSHSVKGWERVIEITNPYLKFKRKKTCDVQNMLQFGSRKPEGTMTKHVQYTKYESRRRTLLRGAGTCPAVRNHLRSDSRKPRGLLVQIHLNANPRKYHCTTSLESTT</sequence>
<comment type="caution">
    <text evidence="3">The sequence shown here is derived from an EMBL/GenBank/DDBJ whole genome shotgun (WGS) entry which is preliminary data.</text>
</comment>
<evidence type="ECO:0000259" key="2">
    <source>
        <dbReference type="Pfam" id="PF18701"/>
    </source>
</evidence>